<sequence length="234" mass="27645">MKLIYNKNTYTKNKIKKIHKIIGNYLDSSDQSFNRNPYVRESHNCYMYFLNKKNNEVVELCKKDYKYHKICRRAQPGYISGFKQLTKSDYNCPTMLKRTLSDNKLIYNVSEKGTCKDDFYKGALVVAPKRDYHYYRYNDDDIWTHKPGYKPSTMFDSNNNFITNPRLAARDYGGTLNYKDFCGYLCVPREDKLKIMSHRPNNENNKNQAGGSARKFKKIKNAKLKNAKLKVQRK</sequence>
<dbReference type="EMBL" id="PP542043">
    <property type="protein sequence ID" value="XDO01878.1"/>
    <property type="molecule type" value="Genomic_DNA"/>
</dbReference>
<proteinExistence type="predicted"/>
<feature type="region of interest" description="Disordered" evidence="1">
    <location>
        <begin position="197"/>
        <end position="217"/>
    </location>
</feature>
<gene>
    <name evidence="2" type="ORF">FloV-SA2_00055</name>
</gene>
<evidence type="ECO:0000256" key="1">
    <source>
        <dbReference type="SAM" id="MobiDB-lite"/>
    </source>
</evidence>
<organism evidence="2">
    <name type="scientific">Florenciella sp. virus SA2</name>
    <dbReference type="NCBI Taxonomy" id="3240092"/>
    <lineage>
        <taxon>Viruses</taxon>
    </lineage>
</organism>
<protein>
    <submittedName>
        <fullName evidence="2">Uncharacterized protein</fullName>
    </submittedName>
</protein>
<reference evidence="2" key="1">
    <citation type="submission" date="2024-03" db="EMBL/GenBank/DDBJ databases">
        <title>Eukaryotic viruses encode the ribosomal protein eL40.</title>
        <authorList>
            <person name="Thomy J."/>
            <person name="Schvarcz C.R."/>
            <person name="McBeain K.A."/>
            <person name="Edwards K.F."/>
            <person name="Steward G.F."/>
        </authorList>
    </citation>
    <scope>NUCLEOTIDE SEQUENCE</scope>
    <source>
        <strain evidence="2">FloV-SA2</strain>
    </source>
</reference>
<name>A0AB39JEN4_9VIRU</name>
<accession>A0AB39JEN4</accession>
<evidence type="ECO:0000313" key="2">
    <source>
        <dbReference type="EMBL" id="XDO01878.1"/>
    </source>
</evidence>